<dbReference type="PROSITE" id="PS50235">
    <property type="entry name" value="USP_3"/>
    <property type="match status" value="1"/>
</dbReference>
<dbReference type="InterPro" id="IPR029071">
    <property type="entry name" value="Ubiquitin-like_domsf"/>
</dbReference>
<dbReference type="STRING" id="1314781.A0A165FYJ6"/>
<dbReference type="EMBL" id="KV426066">
    <property type="protein sequence ID" value="KZV89718.1"/>
    <property type="molecule type" value="Genomic_DNA"/>
</dbReference>
<keyword evidence="3 6" id="KW-0833">Ubl conjugation pathway</keyword>
<evidence type="ECO:0000259" key="8">
    <source>
        <dbReference type="PROSITE" id="PS50053"/>
    </source>
</evidence>
<dbReference type="PANTHER" id="PTHR43982:SF1">
    <property type="entry name" value="UBIQUITIN CARBOXYL-TERMINAL HYDROLASE 14"/>
    <property type="match status" value="1"/>
</dbReference>
<evidence type="ECO:0000256" key="4">
    <source>
        <dbReference type="ARBA" id="ARBA00022801"/>
    </source>
</evidence>
<proteinExistence type="inferred from homology"/>
<keyword evidence="4 6" id="KW-0378">Hydrolase</keyword>
<evidence type="ECO:0000256" key="1">
    <source>
        <dbReference type="ARBA" id="ARBA00000707"/>
    </source>
</evidence>
<feature type="region of interest" description="Disordered" evidence="7">
    <location>
        <begin position="347"/>
        <end position="419"/>
    </location>
</feature>
<keyword evidence="2 6" id="KW-0645">Protease</keyword>
<dbReference type="GO" id="GO:0070628">
    <property type="term" value="F:proteasome binding"/>
    <property type="evidence" value="ECO:0007669"/>
    <property type="project" value="TreeGrafter"/>
</dbReference>
<dbReference type="InterPro" id="IPR000626">
    <property type="entry name" value="Ubiquitin-like_dom"/>
</dbReference>
<dbReference type="InterPro" id="IPR028889">
    <property type="entry name" value="USP"/>
</dbReference>
<evidence type="ECO:0000256" key="2">
    <source>
        <dbReference type="ARBA" id="ARBA00022670"/>
    </source>
</evidence>
<dbReference type="InterPro" id="IPR001394">
    <property type="entry name" value="Peptidase_C19_UCH"/>
</dbReference>
<sequence>MSALNVNVKHAGKTHAVSLDTSAPPANFKLAIQQVTGVPPERMKVMIKGGVLKDDTDWKRVAPKAGQTFMVIGTAEALPEPPAKPIVFLEDLGDQDLAEALKMPVGFKNLGNTCYMNATLQTMRAIPELKTALGSFNGSGPEGRLALALRDVYANMERTTDGFVPVVFLQLLRQLVPQFAEQSRHGPGFAQQDAEECWTQIVNQLNPLPGSGSGTGSAEKKFVEQYMMGEFSKEMRCIEAPDEPATVTREPFKTLPCNITIATNYMQQGISDTMHQTIEKTSPSLGREAQYTQETKITRLPANLVVHMVRFAWRRDIGKKAKIMRKVKFPFELDASEWCSDDLKAKMRPAADKAKEVERDRRERAKVRRKTKSALGAAAAAGESSTSTAPAAADGDVPMTDSTTTPIAGGDLEPESTIRPRERALLDSLVHEDLKADEGASVTGLYELVGIVTHKGAGAESGHYIGFVRRDAFDGEDTTGLVTDEEVGWYKFDDDKVSIVPREKITALEGGGEDSVAYILLYRSKKF</sequence>
<dbReference type="EC" id="3.4.19.12" evidence="6"/>
<comment type="similarity">
    <text evidence="6">Belongs to the peptidase C19 family.</text>
</comment>
<accession>A0A165FYJ6</accession>
<evidence type="ECO:0000313" key="11">
    <source>
        <dbReference type="Proteomes" id="UP000077266"/>
    </source>
</evidence>
<evidence type="ECO:0000313" key="10">
    <source>
        <dbReference type="EMBL" id="KZV89718.1"/>
    </source>
</evidence>
<dbReference type="AlphaFoldDB" id="A0A165FYJ6"/>
<feature type="compositionally biased region" description="Low complexity" evidence="7">
    <location>
        <begin position="373"/>
        <end position="393"/>
    </location>
</feature>
<gene>
    <name evidence="10" type="ORF">EXIGLDRAFT_838350</name>
</gene>
<comment type="catalytic activity">
    <reaction evidence="1 6">
        <text>Thiol-dependent hydrolysis of ester, thioester, amide, peptide and isopeptide bonds formed by the C-terminal Gly of ubiquitin (a 76-residue protein attached to proteins as an intracellular targeting signal).</text>
        <dbReference type="EC" id="3.4.19.12"/>
    </reaction>
</comment>
<dbReference type="GO" id="GO:0061136">
    <property type="term" value="P:regulation of proteasomal protein catabolic process"/>
    <property type="evidence" value="ECO:0007669"/>
    <property type="project" value="TreeGrafter"/>
</dbReference>
<dbReference type="PROSITE" id="PS00973">
    <property type="entry name" value="USP_2"/>
    <property type="match status" value="1"/>
</dbReference>
<protein>
    <recommendedName>
        <fullName evidence="6">Ubiquitin carboxyl-terminal hydrolase</fullName>
        <ecNumber evidence="6">3.4.19.12</ecNumber>
    </recommendedName>
</protein>
<dbReference type="SMART" id="SM00213">
    <property type="entry name" value="UBQ"/>
    <property type="match status" value="1"/>
</dbReference>
<dbReference type="Pfam" id="PF00443">
    <property type="entry name" value="UCH"/>
    <property type="match status" value="1"/>
</dbReference>
<dbReference type="PANTHER" id="PTHR43982">
    <property type="entry name" value="UBIQUITIN CARBOXYL-TERMINAL HYDROLASE"/>
    <property type="match status" value="1"/>
</dbReference>
<dbReference type="FunCoup" id="A0A165FYJ6">
    <property type="interactions" value="1024"/>
</dbReference>
<dbReference type="CDD" id="cd02657">
    <property type="entry name" value="Peptidase_C19A"/>
    <property type="match status" value="1"/>
</dbReference>
<dbReference type="SUPFAM" id="SSF54001">
    <property type="entry name" value="Cysteine proteinases"/>
    <property type="match status" value="1"/>
</dbReference>
<dbReference type="GO" id="GO:0043161">
    <property type="term" value="P:proteasome-mediated ubiquitin-dependent protein catabolic process"/>
    <property type="evidence" value="ECO:0007669"/>
    <property type="project" value="InterPro"/>
</dbReference>
<keyword evidence="5 6" id="KW-0788">Thiol protease</keyword>
<name>A0A165FYJ6_EXIGL</name>
<dbReference type="InterPro" id="IPR018200">
    <property type="entry name" value="USP_CS"/>
</dbReference>
<evidence type="ECO:0000256" key="6">
    <source>
        <dbReference type="RuleBase" id="RU366025"/>
    </source>
</evidence>
<dbReference type="InParanoid" id="A0A165FYJ6"/>
<dbReference type="Proteomes" id="UP000077266">
    <property type="component" value="Unassembled WGS sequence"/>
</dbReference>
<reference evidence="10 11" key="1">
    <citation type="journal article" date="2016" name="Mol. Biol. Evol.">
        <title>Comparative Genomics of Early-Diverging Mushroom-Forming Fungi Provides Insights into the Origins of Lignocellulose Decay Capabilities.</title>
        <authorList>
            <person name="Nagy L.G."/>
            <person name="Riley R."/>
            <person name="Tritt A."/>
            <person name="Adam C."/>
            <person name="Daum C."/>
            <person name="Floudas D."/>
            <person name="Sun H."/>
            <person name="Yadav J.S."/>
            <person name="Pangilinan J."/>
            <person name="Larsson K.H."/>
            <person name="Matsuura K."/>
            <person name="Barry K."/>
            <person name="Labutti K."/>
            <person name="Kuo R."/>
            <person name="Ohm R.A."/>
            <person name="Bhattacharya S.S."/>
            <person name="Shirouzu T."/>
            <person name="Yoshinaga Y."/>
            <person name="Martin F.M."/>
            <person name="Grigoriev I.V."/>
            <person name="Hibbett D.S."/>
        </authorList>
    </citation>
    <scope>NUCLEOTIDE SEQUENCE [LARGE SCALE GENOMIC DNA]</scope>
    <source>
        <strain evidence="10 11">HHB12029</strain>
    </source>
</reference>
<feature type="domain" description="USP" evidence="9">
    <location>
        <begin position="105"/>
        <end position="525"/>
    </location>
</feature>
<dbReference type="PROSITE" id="PS00972">
    <property type="entry name" value="USP_1"/>
    <property type="match status" value="1"/>
</dbReference>
<keyword evidence="11" id="KW-1185">Reference proteome</keyword>
<dbReference type="SUPFAM" id="SSF54236">
    <property type="entry name" value="Ubiquitin-like"/>
    <property type="match status" value="1"/>
</dbReference>
<evidence type="ECO:0000256" key="5">
    <source>
        <dbReference type="ARBA" id="ARBA00022807"/>
    </source>
</evidence>
<dbReference type="OrthoDB" id="333239at2759"/>
<dbReference type="Gene3D" id="3.90.70.10">
    <property type="entry name" value="Cysteine proteinases"/>
    <property type="match status" value="1"/>
</dbReference>
<evidence type="ECO:0000256" key="7">
    <source>
        <dbReference type="SAM" id="MobiDB-lite"/>
    </source>
</evidence>
<feature type="domain" description="Ubiquitin-like" evidence="8">
    <location>
        <begin position="4"/>
        <end position="55"/>
    </location>
</feature>
<dbReference type="GO" id="GO:0004843">
    <property type="term" value="F:cysteine-type deubiquitinase activity"/>
    <property type="evidence" value="ECO:0007669"/>
    <property type="project" value="UniProtKB-UniRule"/>
</dbReference>
<dbReference type="PROSITE" id="PS50053">
    <property type="entry name" value="UBIQUITIN_2"/>
    <property type="match status" value="1"/>
</dbReference>
<dbReference type="InterPro" id="IPR038765">
    <property type="entry name" value="Papain-like_cys_pep_sf"/>
</dbReference>
<dbReference type="Pfam" id="PF00240">
    <property type="entry name" value="ubiquitin"/>
    <property type="match status" value="1"/>
</dbReference>
<dbReference type="CDD" id="cd16104">
    <property type="entry name" value="Ubl_USP14_like"/>
    <property type="match status" value="1"/>
</dbReference>
<dbReference type="InterPro" id="IPR044635">
    <property type="entry name" value="UBP14-like"/>
</dbReference>
<dbReference type="GO" id="GO:0016579">
    <property type="term" value="P:protein deubiquitination"/>
    <property type="evidence" value="ECO:0007669"/>
    <property type="project" value="InterPro"/>
</dbReference>
<organism evidence="10 11">
    <name type="scientific">Exidia glandulosa HHB12029</name>
    <dbReference type="NCBI Taxonomy" id="1314781"/>
    <lineage>
        <taxon>Eukaryota</taxon>
        <taxon>Fungi</taxon>
        <taxon>Dikarya</taxon>
        <taxon>Basidiomycota</taxon>
        <taxon>Agaricomycotina</taxon>
        <taxon>Agaricomycetes</taxon>
        <taxon>Auriculariales</taxon>
        <taxon>Exidiaceae</taxon>
        <taxon>Exidia</taxon>
    </lineage>
</organism>
<evidence type="ECO:0000256" key="3">
    <source>
        <dbReference type="ARBA" id="ARBA00022786"/>
    </source>
</evidence>
<evidence type="ECO:0000259" key="9">
    <source>
        <dbReference type="PROSITE" id="PS50235"/>
    </source>
</evidence>
<dbReference type="Gene3D" id="3.10.20.90">
    <property type="entry name" value="Phosphatidylinositol 3-kinase Catalytic Subunit, Chain A, domain 1"/>
    <property type="match status" value="1"/>
</dbReference>
<feature type="compositionally biased region" description="Basic and acidic residues" evidence="7">
    <location>
        <begin position="347"/>
        <end position="363"/>
    </location>
</feature>